<protein>
    <submittedName>
        <fullName evidence="1">Uncharacterized protein</fullName>
    </submittedName>
</protein>
<name>A0ACB8AZ07_9AGAM</name>
<sequence>MSAARGTFNSFEKGEIYVQASLAELEKLEQMLQGAAINVQDDIEAAKRQYDQCAGFTEERTQTPPGDDHLQSGETSRGV</sequence>
<comment type="caution">
    <text evidence="1">The sequence shown here is derived from an EMBL/GenBank/DDBJ whole genome shotgun (WGS) entry which is preliminary data.</text>
</comment>
<proteinExistence type="predicted"/>
<accession>A0ACB8AZ07</accession>
<dbReference type="EMBL" id="MU266754">
    <property type="protein sequence ID" value="KAH7918656.1"/>
    <property type="molecule type" value="Genomic_DNA"/>
</dbReference>
<dbReference type="Proteomes" id="UP000790709">
    <property type="component" value="Unassembled WGS sequence"/>
</dbReference>
<evidence type="ECO:0000313" key="1">
    <source>
        <dbReference type="EMBL" id="KAH7918656.1"/>
    </source>
</evidence>
<gene>
    <name evidence="1" type="ORF">BV22DRAFT_1134436</name>
</gene>
<evidence type="ECO:0000313" key="2">
    <source>
        <dbReference type="Proteomes" id="UP000790709"/>
    </source>
</evidence>
<organism evidence="1 2">
    <name type="scientific">Leucogyrophana mollusca</name>
    <dbReference type="NCBI Taxonomy" id="85980"/>
    <lineage>
        <taxon>Eukaryota</taxon>
        <taxon>Fungi</taxon>
        <taxon>Dikarya</taxon>
        <taxon>Basidiomycota</taxon>
        <taxon>Agaricomycotina</taxon>
        <taxon>Agaricomycetes</taxon>
        <taxon>Agaricomycetidae</taxon>
        <taxon>Boletales</taxon>
        <taxon>Boletales incertae sedis</taxon>
        <taxon>Leucogyrophana</taxon>
    </lineage>
</organism>
<keyword evidence="2" id="KW-1185">Reference proteome</keyword>
<reference evidence="1" key="1">
    <citation type="journal article" date="2021" name="New Phytol.">
        <title>Evolutionary innovations through gain and loss of genes in the ectomycorrhizal Boletales.</title>
        <authorList>
            <person name="Wu G."/>
            <person name="Miyauchi S."/>
            <person name="Morin E."/>
            <person name="Kuo A."/>
            <person name="Drula E."/>
            <person name="Varga T."/>
            <person name="Kohler A."/>
            <person name="Feng B."/>
            <person name="Cao Y."/>
            <person name="Lipzen A."/>
            <person name="Daum C."/>
            <person name="Hundley H."/>
            <person name="Pangilinan J."/>
            <person name="Johnson J."/>
            <person name="Barry K."/>
            <person name="LaButti K."/>
            <person name="Ng V."/>
            <person name="Ahrendt S."/>
            <person name="Min B."/>
            <person name="Choi I.G."/>
            <person name="Park H."/>
            <person name="Plett J.M."/>
            <person name="Magnuson J."/>
            <person name="Spatafora J.W."/>
            <person name="Nagy L.G."/>
            <person name="Henrissat B."/>
            <person name="Grigoriev I.V."/>
            <person name="Yang Z.L."/>
            <person name="Xu J."/>
            <person name="Martin F.M."/>
        </authorList>
    </citation>
    <scope>NUCLEOTIDE SEQUENCE</scope>
    <source>
        <strain evidence="1">KUC20120723A-06</strain>
    </source>
</reference>